<sequence>MKKIVVALSIFINSILIFAQIEAGGVVYYSEDEVKEKGIEVRGENLQAGENTLTFDEDSVCLNGYLVEFSKGRIVRGGKTYYNTYLVEALAGIYEPEEPREGIVSLSPGITEKVFALGLGENISGRTIYCVYPEEAKKVADVGSMLEPSFEKVMVRNPGIVLMEAHYNEGFVAQLKRVGVDYRIYETPKNLKEMYEHLIDLGRALGVEGRARILAASLESRAAEYMNRGRGHATNPTVYYALGTGRAEYTAGGDTFIGDLIVHSGGVNIAGDKKGWNYSLEELIAKDPEYIIGGRTDIDNLRSEKKYSLLRAVREGKLIEVDTDIYNLPGVRAVNVGIPIIYEAIYGEK</sequence>
<dbReference type="PANTHER" id="PTHR30535">
    <property type="entry name" value="VITAMIN B12-BINDING PROTEIN"/>
    <property type="match status" value="1"/>
</dbReference>
<dbReference type="Proteomes" id="UP001144471">
    <property type="component" value="Unassembled WGS sequence"/>
</dbReference>
<dbReference type="Pfam" id="PF01497">
    <property type="entry name" value="Peripla_BP_2"/>
    <property type="match status" value="1"/>
</dbReference>
<keyword evidence="3" id="KW-1185">Reference proteome</keyword>
<comment type="caution">
    <text evidence="2">The sequence shown here is derived from an EMBL/GenBank/DDBJ whole genome shotgun (WGS) entry which is preliminary data.</text>
</comment>
<dbReference type="AlphaFoldDB" id="A0A9W6GKX6"/>
<dbReference type="PROSITE" id="PS50983">
    <property type="entry name" value="FE_B12_PBP"/>
    <property type="match status" value="1"/>
</dbReference>
<dbReference type="EMBL" id="BSDY01000012">
    <property type="protein sequence ID" value="GLI57009.1"/>
    <property type="molecule type" value="Genomic_DNA"/>
</dbReference>
<dbReference type="Gene3D" id="3.40.50.1980">
    <property type="entry name" value="Nitrogenase molybdenum iron protein domain"/>
    <property type="match status" value="2"/>
</dbReference>
<reference evidence="2" key="1">
    <citation type="submission" date="2022-12" db="EMBL/GenBank/DDBJ databases">
        <title>Reference genome sequencing for broad-spectrum identification of bacterial and archaeal isolates by mass spectrometry.</title>
        <authorList>
            <person name="Sekiguchi Y."/>
            <person name="Tourlousse D.M."/>
        </authorList>
    </citation>
    <scope>NUCLEOTIDE SEQUENCE</scope>
    <source>
        <strain evidence="2">10succ1</strain>
    </source>
</reference>
<dbReference type="InterPro" id="IPR002491">
    <property type="entry name" value="ABC_transptr_periplasmic_BD"/>
</dbReference>
<protein>
    <recommendedName>
        <fullName evidence="1">Fe/B12 periplasmic-binding domain-containing protein</fullName>
    </recommendedName>
</protein>
<dbReference type="InterPro" id="IPR050902">
    <property type="entry name" value="ABC_Transporter_SBP"/>
</dbReference>
<accession>A0A9W6GKX6</accession>
<gene>
    <name evidence="2" type="ORF">PM10SUCC1_25230</name>
</gene>
<dbReference type="SUPFAM" id="SSF53807">
    <property type="entry name" value="Helical backbone' metal receptor"/>
    <property type="match status" value="1"/>
</dbReference>
<evidence type="ECO:0000313" key="3">
    <source>
        <dbReference type="Proteomes" id="UP001144471"/>
    </source>
</evidence>
<dbReference type="RefSeq" id="WP_281836441.1">
    <property type="nucleotide sequence ID" value="NZ_BSDY01000012.1"/>
</dbReference>
<proteinExistence type="predicted"/>
<evidence type="ECO:0000259" key="1">
    <source>
        <dbReference type="PROSITE" id="PS50983"/>
    </source>
</evidence>
<dbReference type="PANTHER" id="PTHR30535:SF34">
    <property type="entry name" value="MOLYBDATE-BINDING PROTEIN MOLA"/>
    <property type="match status" value="1"/>
</dbReference>
<feature type="domain" description="Fe/B12 periplasmic-binding" evidence="1">
    <location>
        <begin position="102"/>
        <end position="349"/>
    </location>
</feature>
<name>A0A9W6GKX6_9FUSO</name>
<dbReference type="GO" id="GO:0071281">
    <property type="term" value="P:cellular response to iron ion"/>
    <property type="evidence" value="ECO:0007669"/>
    <property type="project" value="TreeGrafter"/>
</dbReference>
<evidence type="ECO:0000313" key="2">
    <source>
        <dbReference type="EMBL" id="GLI57009.1"/>
    </source>
</evidence>
<organism evidence="2 3">
    <name type="scientific">Propionigenium maris DSM 9537</name>
    <dbReference type="NCBI Taxonomy" id="1123000"/>
    <lineage>
        <taxon>Bacteria</taxon>
        <taxon>Fusobacteriati</taxon>
        <taxon>Fusobacteriota</taxon>
        <taxon>Fusobacteriia</taxon>
        <taxon>Fusobacteriales</taxon>
        <taxon>Fusobacteriaceae</taxon>
        <taxon>Propionigenium</taxon>
    </lineage>
</organism>